<comment type="caution">
    <text evidence="2">The sequence shown here is derived from an EMBL/GenBank/DDBJ whole genome shotgun (WGS) entry which is preliminary data.</text>
</comment>
<dbReference type="EMBL" id="VJMJ01000213">
    <property type="protein sequence ID" value="KAF0726618.1"/>
    <property type="molecule type" value="Genomic_DNA"/>
</dbReference>
<keyword evidence="1" id="KW-1133">Transmembrane helix</keyword>
<feature type="transmembrane region" description="Helical" evidence="1">
    <location>
        <begin position="293"/>
        <end position="314"/>
    </location>
</feature>
<proteinExistence type="predicted"/>
<gene>
    <name evidence="2" type="ORF">Ae201684_015238</name>
</gene>
<keyword evidence="1" id="KW-0812">Transmembrane</keyword>
<evidence type="ECO:0000256" key="1">
    <source>
        <dbReference type="SAM" id="Phobius"/>
    </source>
</evidence>
<dbReference type="Proteomes" id="UP000481153">
    <property type="component" value="Unassembled WGS sequence"/>
</dbReference>
<feature type="transmembrane region" description="Helical" evidence="1">
    <location>
        <begin position="358"/>
        <end position="377"/>
    </location>
</feature>
<evidence type="ECO:0000313" key="2">
    <source>
        <dbReference type="EMBL" id="KAF0726618.1"/>
    </source>
</evidence>
<accession>A0A6G0WHI8</accession>
<dbReference type="AlphaFoldDB" id="A0A6G0WHI8"/>
<dbReference type="VEuPathDB" id="FungiDB:AeMF1_000820"/>
<reference evidence="2 3" key="1">
    <citation type="submission" date="2019-07" db="EMBL/GenBank/DDBJ databases">
        <title>Genomics analysis of Aphanomyces spp. identifies a new class of oomycete effector associated with host adaptation.</title>
        <authorList>
            <person name="Gaulin E."/>
        </authorList>
    </citation>
    <scope>NUCLEOTIDE SEQUENCE [LARGE SCALE GENOMIC DNA]</scope>
    <source>
        <strain evidence="2 3">ATCC 201684</strain>
    </source>
</reference>
<organism evidence="2 3">
    <name type="scientific">Aphanomyces euteiches</name>
    <dbReference type="NCBI Taxonomy" id="100861"/>
    <lineage>
        <taxon>Eukaryota</taxon>
        <taxon>Sar</taxon>
        <taxon>Stramenopiles</taxon>
        <taxon>Oomycota</taxon>
        <taxon>Saprolegniomycetes</taxon>
        <taxon>Saprolegniales</taxon>
        <taxon>Verrucalvaceae</taxon>
        <taxon>Aphanomyces</taxon>
    </lineage>
</organism>
<keyword evidence="3" id="KW-1185">Reference proteome</keyword>
<name>A0A6G0WHI8_9STRA</name>
<keyword evidence="1" id="KW-0472">Membrane</keyword>
<evidence type="ECO:0000313" key="3">
    <source>
        <dbReference type="Proteomes" id="UP000481153"/>
    </source>
</evidence>
<sequence length="470" mass="52695">MSLIRNSPNFAYRNITPESLFIQALNSPIGAGFTLARSVLGPFGSVTMKRIFCPRSLRQLFRNITMALTELLTTNSKIQRAIYSSFTMNPEPKAWANSYYLLGGNIMCDIGQVAGFSKTPCIAFRSQGTCAASLLEVYNGDTKSLMSGLSILKNMNATAISKREIKSPSGTLSAILKAQAFLNMYMPADRLNVLYSQAQLVKIDIQQSTQIHVMQYLTVDQQSYKMSIMDIFDPSEVDFELFAWLYMFDWVQGIREVVSFQGDNGTATLISTLKLTRPLEGLVTYFVSVAQPWYMVILTAGEIVWMVYILYLSVANLSGMGIDSAAASIGPNFARCTVDQVDFQLVCHSGVLEIGSLSHFYCFIAQVLGCCIICYLFERWKNPNPRTKASSSSLFLYAAAKYQFFPAKWYHHGIQYIDKASAILTGIVSLEVHATLYLFDIKTWRLYTIQIQREEKGTPEHLIHALPLLE</sequence>
<protein>
    <submittedName>
        <fullName evidence="2">Uncharacterized protein</fullName>
    </submittedName>
</protein>